<evidence type="ECO:0000313" key="2">
    <source>
        <dbReference type="EMBL" id="OJI92181.1"/>
    </source>
</evidence>
<sequence>MKRTLTALTVAASLIVSGAYAFEMNTTRLEENRILRKPMVGDLAVGVKALLSEYDLACIRNGKIYLHNETTLQTDQSDYSSYYEIIKGADGGFAMIWVAAKKGGKKIPYLDRSGCDEVMENNPQLILYPINSINGFTDRRSFIIDLINKGYE</sequence>
<organism evidence="2 3">
    <name type="scientific">Planktotalea frisia</name>
    <dbReference type="NCBI Taxonomy" id="696762"/>
    <lineage>
        <taxon>Bacteria</taxon>
        <taxon>Pseudomonadati</taxon>
        <taxon>Pseudomonadota</taxon>
        <taxon>Alphaproteobacteria</taxon>
        <taxon>Rhodobacterales</taxon>
        <taxon>Paracoccaceae</taxon>
        <taxon>Planktotalea</taxon>
    </lineage>
</organism>
<dbReference type="EMBL" id="MLCB01000197">
    <property type="protein sequence ID" value="OJI92181.1"/>
    <property type="molecule type" value="Genomic_DNA"/>
</dbReference>
<evidence type="ECO:0000313" key="3">
    <source>
        <dbReference type="Proteomes" id="UP000184514"/>
    </source>
</evidence>
<feature type="signal peptide" evidence="1">
    <location>
        <begin position="1"/>
        <end position="21"/>
    </location>
</feature>
<keyword evidence="1" id="KW-0732">Signal</keyword>
<keyword evidence="3" id="KW-1185">Reference proteome</keyword>
<reference evidence="2 3" key="1">
    <citation type="submission" date="2016-10" db="EMBL/GenBank/DDBJ databases">
        <title>Genome sequence of Planktotalea frisia SH6-1.</title>
        <authorList>
            <person name="Poehlein A."/>
            <person name="Bakenhus I."/>
            <person name="Voget S."/>
            <person name="Brinkhoff T."/>
            <person name="Simon M."/>
        </authorList>
    </citation>
    <scope>NUCLEOTIDE SEQUENCE [LARGE SCALE GENOMIC DNA]</scope>
    <source>
        <strain evidence="2 3">SH6-1</strain>
    </source>
</reference>
<protein>
    <submittedName>
        <fullName evidence="2">Uncharacterized protein</fullName>
    </submittedName>
</protein>
<dbReference type="AlphaFoldDB" id="A0A1L9NSG9"/>
<proteinExistence type="predicted"/>
<gene>
    <name evidence="2" type="ORF">PFRI_36100</name>
</gene>
<evidence type="ECO:0000256" key="1">
    <source>
        <dbReference type="SAM" id="SignalP"/>
    </source>
</evidence>
<dbReference type="Proteomes" id="UP000184514">
    <property type="component" value="Unassembled WGS sequence"/>
</dbReference>
<comment type="caution">
    <text evidence="2">The sequence shown here is derived from an EMBL/GenBank/DDBJ whole genome shotgun (WGS) entry which is preliminary data.</text>
</comment>
<accession>A0A1L9NSG9</accession>
<name>A0A1L9NSG9_9RHOB</name>
<dbReference type="RefSeq" id="WP_072632099.1">
    <property type="nucleotide sequence ID" value="NZ_MLCB01000197.1"/>
</dbReference>
<feature type="chain" id="PRO_5012024522" evidence="1">
    <location>
        <begin position="22"/>
        <end position="152"/>
    </location>
</feature>